<accession>A0ABT4L8E6</accession>
<dbReference type="PANTHER" id="PTHR33446">
    <property type="entry name" value="PROTEIN TONB-RELATED"/>
    <property type="match status" value="1"/>
</dbReference>
<comment type="subcellular location">
    <subcellularLocation>
        <location evidence="1">Cell inner membrane</location>
        <topology evidence="1">Single-pass membrane protein</topology>
        <orientation evidence="1">Periplasmic side</orientation>
    </subcellularLocation>
</comment>
<reference evidence="12" key="1">
    <citation type="submission" date="2022-12" db="EMBL/GenBank/DDBJ databases">
        <title>Genome sequence of HCMS5-2.</title>
        <authorList>
            <person name="Woo H."/>
        </authorList>
    </citation>
    <scope>NUCLEOTIDE SEQUENCE</scope>
    <source>
        <strain evidence="12">HCMS5-2</strain>
    </source>
</reference>
<keyword evidence="13" id="KW-1185">Reference proteome</keyword>
<dbReference type="PRINTS" id="PR01374">
    <property type="entry name" value="TONBPROTEIN"/>
</dbReference>
<keyword evidence="4" id="KW-1003">Cell membrane</keyword>
<keyword evidence="7" id="KW-0653">Protein transport</keyword>
<dbReference type="PANTHER" id="PTHR33446:SF2">
    <property type="entry name" value="PROTEIN TONB"/>
    <property type="match status" value="1"/>
</dbReference>
<sequence>MFNSSFNVYKTEWLDLVFSNRNKSYGAYELRSNSSKIMTKSLIVAGSLFMLLFFSPMVYNKLFPKMVEPAYVARVVDLSNVIHDNIKKEEPKKEELKKAEPEQQKVKTVKMVSNIVVTSDPVVTDPPTMKELEGAVVSNVTHDGDIKPNLVITDTKEKGDGNGTGKIEGTADNGITDISGVDEYPEFAGGMNAWAKYIQRNLRYPSQAQEDGIQGKVFISFVVEKDGSITDVKVVKGIGYGCDEEAAKVIKKSPLWKPGKNAGVPVRVRYNLPINFTISN</sequence>
<evidence type="ECO:0000256" key="3">
    <source>
        <dbReference type="ARBA" id="ARBA00022448"/>
    </source>
</evidence>
<keyword evidence="8 10" id="KW-1133">Transmembrane helix</keyword>
<evidence type="ECO:0000256" key="9">
    <source>
        <dbReference type="ARBA" id="ARBA00023136"/>
    </source>
</evidence>
<evidence type="ECO:0000256" key="7">
    <source>
        <dbReference type="ARBA" id="ARBA00022927"/>
    </source>
</evidence>
<dbReference type="Proteomes" id="UP001144347">
    <property type="component" value="Unassembled WGS sequence"/>
</dbReference>
<dbReference type="InterPro" id="IPR051045">
    <property type="entry name" value="TonB-dependent_transducer"/>
</dbReference>
<dbReference type="Pfam" id="PF03544">
    <property type="entry name" value="TonB_C"/>
    <property type="match status" value="1"/>
</dbReference>
<dbReference type="NCBIfam" id="TIGR01352">
    <property type="entry name" value="tonB_Cterm"/>
    <property type="match status" value="1"/>
</dbReference>
<dbReference type="SUPFAM" id="SSF74653">
    <property type="entry name" value="TolA/TonB C-terminal domain"/>
    <property type="match status" value="1"/>
</dbReference>
<evidence type="ECO:0000256" key="5">
    <source>
        <dbReference type="ARBA" id="ARBA00022519"/>
    </source>
</evidence>
<proteinExistence type="inferred from homology"/>
<evidence type="ECO:0000256" key="10">
    <source>
        <dbReference type="SAM" id="Phobius"/>
    </source>
</evidence>
<dbReference type="InterPro" id="IPR037682">
    <property type="entry name" value="TonB_C"/>
</dbReference>
<evidence type="ECO:0000256" key="1">
    <source>
        <dbReference type="ARBA" id="ARBA00004383"/>
    </source>
</evidence>
<keyword evidence="3" id="KW-0813">Transport</keyword>
<evidence type="ECO:0000256" key="4">
    <source>
        <dbReference type="ARBA" id="ARBA00022475"/>
    </source>
</evidence>
<gene>
    <name evidence="12" type="ORF">O0955_09285</name>
</gene>
<evidence type="ECO:0000313" key="13">
    <source>
        <dbReference type="Proteomes" id="UP001144347"/>
    </source>
</evidence>
<feature type="domain" description="TonB C-terminal" evidence="11">
    <location>
        <begin position="189"/>
        <end position="280"/>
    </location>
</feature>
<organism evidence="12 13">
    <name type="scientific">Pedobacter punctiformis</name>
    <dbReference type="NCBI Taxonomy" id="3004097"/>
    <lineage>
        <taxon>Bacteria</taxon>
        <taxon>Pseudomonadati</taxon>
        <taxon>Bacteroidota</taxon>
        <taxon>Sphingobacteriia</taxon>
        <taxon>Sphingobacteriales</taxon>
        <taxon>Sphingobacteriaceae</taxon>
        <taxon>Pedobacter</taxon>
    </lineage>
</organism>
<keyword evidence="9 10" id="KW-0472">Membrane</keyword>
<feature type="transmembrane region" description="Helical" evidence="10">
    <location>
        <begin position="41"/>
        <end position="59"/>
    </location>
</feature>
<evidence type="ECO:0000256" key="2">
    <source>
        <dbReference type="ARBA" id="ARBA00006555"/>
    </source>
</evidence>
<keyword evidence="5" id="KW-0997">Cell inner membrane</keyword>
<comment type="similarity">
    <text evidence="2">Belongs to the TonB family.</text>
</comment>
<dbReference type="PROSITE" id="PS52015">
    <property type="entry name" value="TONB_CTD"/>
    <property type="match status" value="1"/>
</dbReference>
<keyword evidence="6 10" id="KW-0812">Transmembrane</keyword>
<evidence type="ECO:0000313" key="12">
    <source>
        <dbReference type="EMBL" id="MCZ4244198.1"/>
    </source>
</evidence>
<protein>
    <submittedName>
        <fullName evidence="12">Energy transducer TonB</fullName>
    </submittedName>
</protein>
<dbReference type="Gene3D" id="3.30.1150.10">
    <property type="match status" value="1"/>
</dbReference>
<comment type="caution">
    <text evidence="12">The sequence shown here is derived from an EMBL/GenBank/DDBJ whole genome shotgun (WGS) entry which is preliminary data.</text>
</comment>
<dbReference type="InterPro" id="IPR006260">
    <property type="entry name" value="TonB/TolA_C"/>
</dbReference>
<dbReference type="EMBL" id="JAPWGM010000003">
    <property type="protein sequence ID" value="MCZ4244198.1"/>
    <property type="molecule type" value="Genomic_DNA"/>
</dbReference>
<evidence type="ECO:0000256" key="8">
    <source>
        <dbReference type="ARBA" id="ARBA00022989"/>
    </source>
</evidence>
<dbReference type="InterPro" id="IPR003538">
    <property type="entry name" value="TonB"/>
</dbReference>
<evidence type="ECO:0000256" key="6">
    <source>
        <dbReference type="ARBA" id="ARBA00022692"/>
    </source>
</evidence>
<evidence type="ECO:0000259" key="11">
    <source>
        <dbReference type="PROSITE" id="PS52015"/>
    </source>
</evidence>
<name>A0ABT4L8E6_9SPHI</name>
<dbReference type="RefSeq" id="WP_269427271.1">
    <property type="nucleotide sequence ID" value="NZ_JAPWGM010000003.1"/>
</dbReference>